<protein>
    <submittedName>
        <fullName evidence="1">Uncharacterized protein</fullName>
    </submittedName>
</protein>
<gene>
    <name evidence="1" type="ORF">L9F63_010840</name>
</gene>
<dbReference type="GO" id="GO:0031146">
    <property type="term" value="P:SCF-dependent proteasomal ubiquitin-dependent protein catabolic process"/>
    <property type="evidence" value="ECO:0007669"/>
    <property type="project" value="TreeGrafter"/>
</dbReference>
<dbReference type="PANTHER" id="PTHR13318">
    <property type="entry name" value="PARTNER OF PAIRED, ISOFORM B-RELATED"/>
    <property type="match status" value="1"/>
</dbReference>
<name>A0AAD8AHW4_DIPPU</name>
<reference evidence="1" key="1">
    <citation type="journal article" date="2023" name="IScience">
        <title>Live-bearing cockroach genome reveals convergent evolutionary mechanisms linked to viviparity in insects and beyond.</title>
        <authorList>
            <person name="Fouks B."/>
            <person name="Harrison M.C."/>
            <person name="Mikhailova A.A."/>
            <person name="Marchal E."/>
            <person name="English S."/>
            <person name="Carruthers M."/>
            <person name="Jennings E.C."/>
            <person name="Chiamaka E.L."/>
            <person name="Frigard R.A."/>
            <person name="Pippel M."/>
            <person name="Attardo G.M."/>
            <person name="Benoit J.B."/>
            <person name="Bornberg-Bauer E."/>
            <person name="Tobe S.S."/>
        </authorList>
    </citation>
    <scope>NUCLEOTIDE SEQUENCE</scope>
    <source>
        <strain evidence="1">Stay&amp;Tobe</strain>
    </source>
</reference>
<dbReference type="Gene3D" id="3.80.10.10">
    <property type="entry name" value="Ribonuclease Inhibitor"/>
    <property type="match status" value="1"/>
</dbReference>
<dbReference type="GO" id="GO:0019005">
    <property type="term" value="C:SCF ubiquitin ligase complex"/>
    <property type="evidence" value="ECO:0007669"/>
    <property type="project" value="TreeGrafter"/>
</dbReference>
<evidence type="ECO:0000313" key="2">
    <source>
        <dbReference type="Proteomes" id="UP001233999"/>
    </source>
</evidence>
<keyword evidence="2" id="KW-1185">Reference proteome</keyword>
<proteinExistence type="predicted"/>
<dbReference type="SUPFAM" id="SSF52047">
    <property type="entry name" value="RNI-like"/>
    <property type="match status" value="1"/>
</dbReference>
<dbReference type="EMBL" id="JASPKZ010001215">
    <property type="protein sequence ID" value="KAJ9598487.1"/>
    <property type="molecule type" value="Genomic_DNA"/>
</dbReference>
<evidence type="ECO:0000313" key="1">
    <source>
        <dbReference type="EMBL" id="KAJ9598487.1"/>
    </source>
</evidence>
<dbReference type="InterPro" id="IPR032675">
    <property type="entry name" value="LRR_dom_sf"/>
</dbReference>
<dbReference type="AlphaFoldDB" id="A0AAD8AHW4"/>
<sequence length="494" mass="55222">MSPRYPVPSLYLSSMHVIINNIVTSISLIHIEGNLDDWDTYEAYEEELQSVSNYLSCLPPNISQELLQSILSTDELDAAIRFCALKMLFHDHIRSLIVGPFPPDYYMKILEVVGEQGTDLQILDLRGVWVKGDETQKLHQVLEKLSNLKELYIPHIANDKVLETLGRNHKSLLVLDISGACSITRDGIEMLSCGPSSPIEPSNLQIVNIGTPGEGDVIPPNVALLLKNLPNLISLGGYSFVGKALLYLIAEEDVTPVKETNLQQLHDTDTDSNILDAIIRLCPKLESIYLDRPNEGVIGRLCHIPRLKQVKLNRFECAELDPLLASSGEKLDTLELLVGKGVTDMSSIANHCSQLTKLVCYKMEFLTHYEEVMFPKLTKLEILHSPISTSCVRYLMTCCPQVEELSVGESIDLTDDDIADILGKSALLELRELWIASARNLTRISVEVLMITCPKLKSIGVLSGWGLTPDDVQELFYEIQISNMDLMLWEFFGD</sequence>
<accession>A0AAD8AHW4</accession>
<organism evidence="1 2">
    <name type="scientific">Diploptera punctata</name>
    <name type="common">Pacific beetle cockroach</name>
    <dbReference type="NCBI Taxonomy" id="6984"/>
    <lineage>
        <taxon>Eukaryota</taxon>
        <taxon>Metazoa</taxon>
        <taxon>Ecdysozoa</taxon>
        <taxon>Arthropoda</taxon>
        <taxon>Hexapoda</taxon>
        <taxon>Insecta</taxon>
        <taxon>Pterygota</taxon>
        <taxon>Neoptera</taxon>
        <taxon>Polyneoptera</taxon>
        <taxon>Dictyoptera</taxon>
        <taxon>Blattodea</taxon>
        <taxon>Blaberoidea</taxon>
        <taxon>Blaberidae</taxon>
        <taxon>Diplopterinae</taxon>
        <taxon>Diploptera</taxon>
    </lineage>
</organism>
<comment type="caution">
    <text evidence="1">The sequence shown here is derived from an EMBL/GenBank/DDBJ whole genome shotgun (WGS) entry which is preliminary data.</text>
</comment>
<dbReference type="Proteomes" id="UP001233999">
    <property type="component" value="Unassembled WGS sequence"/>
</dbReference>
<reference evidence="1" key="2">
    <citation type="submission" date="2023-05" db="EMBL/GenBank/DDBJ databases">
        <authorList>
            <person name="Fouks B."/>
        </authorList>
    </citation>
    <scope>NUCLEOTIDE SEQUENCE</scope>
    <source>
        <strain evidence="1">Stay&amp;Tobe</strain>
        <tissue evidence="1">Testes</tissue>
    </source>
</reference>